<evidence type="ECO:0000256" key="2">
    <source>
        <dbReference type="SAM" id="Phobius"/>
    </source>
</evidence>
<feature type="transmembrane region" description="Helical" evidence="2">
    <location>
        <begin position="87"/>
        <end position="105"/>
    </location>
</feature>
<accession>A0AAJ7TBP7</accession>
<gene>
    <name evidence="4" type="primary">LOC116944286</name>
</gene>
<keyword evidence="2" id="KW-1133">Transmembrane helix</keyword>
<feature type="region of interest" description="Disordered" evidence="1">
    <location>
        <begin position="248"/>
        <end position="282"/>
    </location>
</feature>
<name>A0AAJ7TBP7_PETMA</name>
<protein>
    <submittedName>
        <fullName evidence="4">Metalloreductase STEAP1-like</fullName>
    </submittedName>
</protein>
<dbReference type="GO" id="GO:0052851">
    <property type="term" value="F:ferric-chelate reductase (NADPH) activity"/>
    <property type="evidence" value="ECO:0007669"/>
    <property type="project" value="TreeGrafter"/>
</dbReference>
<dbReference type="GO" id="GO:0005886">
    <property type="term" value="C:plasma membrane"/>
    <property type="evidence" value="ECO:0007669"/>
    <property type="project" value="TreeGrafter"/>
</dbReference>
<dbReference type="Proteomes" id="UP001318040">
    <property type="component" value="Chromosome 2"/>
</dbReference>
<dbReference type="GO" id="GO:0008823">
    <property type="term" value="F:cupric reductase (NADH) activity"/>
    <property type="evidence" value="ECO:0007669"/>
    <property type="project" value="TreeGrafter"/>
</dbReference>
<evidence type="ECO:0000256" key="1">
    <source>
        <dbReference type="SAM" id="MobiDB-lite"/>
    </source>
</evidence>
<reference evidence="4" key="1">
    <citation type="submission" date="2025-08" db="UniProtKB">
        <authorList>
            <consortium name="RefSeq"/>
        </authorList>
    </citation>
    <scope>IDENTIFICATION</scope>
    <source>
        <tissue evidence="4">Sperm</tissue>
    </source>
</reference>
<keyword evidence="2" id="KW-0472">Membrane</keyword>
<evidence type="ECO:0000313" key="3">
    <source>
        <dbReference type="Proteomes" id="UP001318040"/>
    </source>
</evidence>
<feature type="compositionally biased region" description="Acidic residues" evidence="1">
    <location>
        <begin position="248"/>
        <end position="259"/>
    </location>
</feature>
<dbReference type="PANTHER" id="PTHR14239:SF0">
    <property type="entry name" value="F420-DEPENDENT NADP REDUCTASE"/>
    <property type="match status" value="1"/>
</dbReference>
<sequence length="282" mass="31710">MLRDPMTLAYSVCRDVVQPYVTSGRSEAHRLPVLIVNRALPATAISLLAFAHLPDVLARLLGVRDHDRHRAPPSRWLTRWLAARKRLWLLGAGGAALHVAYSLSYPGRLALRYKMLAWSYKQVQEGRASSWDEEDVWRMELYVSLGAMALGALSLLAIAHLPSVRDSLTGRELAFLHDRLGPLALLLSVAHTVVYGWRRWLDVVSYVWCTPPVFLLALLAPCSTLIGMALAAAPCWRRRPALDRGIWAEEEEDEEDDKEDEKKDLGQFHTDQDIGIEMVTAL</sequence>
<feature type="transmembrane region" description="Helical" evidence="2">
    <location>
        <begin position="141"/>
        <end position="159"/>
    </location>
</feature>
<keyword evidence="3" id="KW-1185">Reference proteome</keyword>
<dbReference type="GO" id="GO:0005768">
    <property type="term" value="C:endosome"/>
    <property type="evidence" value="ECO:0007669"/>
    <property type="project" value="TreeGrafter"/>
</dbReference>
<dbReference type="PANTHER" id="PTHR14239">
    <property type="entry name" value="DUDULIN-RELATED"/>
    <property type="match status" value="1"/>
</dbReference>
<dbReference type="RefSeq" id="XP_032813738.1">
    <property type="nucleotide sequence ID" value="XM_032957847.1"/>
</dbReference>
<dbReference type="GO" id="GO:0015677">
    <property type="term" value="P:copper ion import"/>
    <property type="evidence" value="ECO:0007669"/>
    <property type="project" value="TreeGrafter"/>
</dbReference>
<dbReference type="InterPro" id="IPR051267">
    <property type="entry name" value="STEAP_metalloreductase"/>
</dbReference>
<keyword evidence="2" id="KW-0812">Transmembrane</keyword>
<feature type="transmembrane region" description="Helical" evidence="2">
    <location>
        <begin position="213"/>
        <end position="236"/>
    </location>
</feature>
<feature type="compositionally biased region" description="Basic and acidic residues" evidence="1">
    <location>
        <begin position="260"/>
        <end position="272"/>
    </location>
</feature>
<organism evidence="3 4">
    <name type="scientific">Petromyzon marinus</name>
    <name type="common">Sea lamprey</name>
    <dbReference type="NCBI Taxonomy" id="7757"/>
    <lineage>
        <taxon>Eukaryota</taxon>
        <taxon>Metazoa</taxon>
        <taxon>Chordata</taxon>
        <taxon>Craniata</taxon>
        <taxon>Vertebrata</taxon>
        <taxon>Cyclostomata</taxon>
        <taxon>Hyperoartia</taxon>
        <taxon>Petromyzontiformes</taxon>
        <taxon>Petromyzontidae</taxon>
        <taxon>Petromyzon</taxon>
    </lineage>
</organism>
<evidence type="ECO:0000313" key="4">
    <source>
        <dbReference type="RefSeq" id="XP_032813738.1"/>
    </source>
</evidence>
<dbReference type="AlphaFoldDB" id="A0AAJ7TBP7"/>
<dbReference type="KEGG" id="pmrn:116944286"/>
<feature type="transmembrane region" description="Helical" evidence="2">
    <location>
        <begin position="180"/>
        <end position="201"/>
    </location>
</feature>
<proteinExistence type="predicted"/>